<proteinExistence type="predicted"/>
<keyword evidence="2" id="KW-1133">Transmembrane helix</keyword>
<keyword evidence="2" id="KW-0812">Transmembrane</keyword>
<reference evidence="3" key="1">
    <citation type="submission" date="2018-02" db="EMBL/GenBank/DDBJ databases">
        <authorList>
            <person name="Cohen D.B."/>
            <person name="Kent A.D."/>
        </authorList>
    </citation>
    <scope>NUCLEOTIDE SEQUENCE</scope>
</reference>
<feature type="transmembrane region" description="Helical" evidence="2">
    <location>
        <begin position="176"/>
        <end position="197"/>
    </location>
</feature>
<feature type="region of interest" description="Disordered" evidence="1">
    <location>
        <begin position="1"/>
        <end position="117"/>
    </location>
</feature>
<dbReference type="EMBL" id="OIVN01004101">
    <property type="protein sequence ID" value="SPD15426.1"/>
    <property type="molecule type" value="Genomic_DNA"/>
</dbReference>
<feature type="transmembrane region" description="Helical" evidence="2">
    <location>
        <begin position="151"/>
        <end position="170"/>
    </location>
</feature>
<accession>A0A2N9HMN7</accession>
<sequence length="212" mass="23309">MTAKTHEGQSRDPTAEKTHKGRRSAKAKPKGRRRETQATAKASKKTTQRAAKKKPTRGGRRRRRAERPTTAEKKPTKGGDSEGEQRPTKGGEEETHKGRRRRRRAETHNGRRREETQASEILNTDILSHIHYSVPFAAIGFLLQSESSARLAALGFFSIAAPLWSLFLLVAAAVGFFVGLCSSLLAFAVAALCGFLLRRCGSLLCPSWSSPS</sequence>
<evidence type="ECO:0000256" key="2">
    <source>
        <dbReference type="SAM" id="Phobius"/>
    </source>
</evidence>
<feature type="compositionally biased region" description="Basic residues" evidence="1">
    <location>
        <begin position="42"/>
        <end position="65"/>
    </location>
</feature>
<keyword evidence="2" id="KW-0472">Membrane</keyword>
<evidence type="ECO:0000313" key="3">
    <source>
        <dbReference type="EMBL" id="SPD15426.1"/>
    </source>
</evidence>
<name>A0A2N9HMN7_FAGSY</name>
<protein>
    <submittedName>
        <fullName evidence="3">Uncharacterized protein</fullName>
    </submittedName>
</protein>
<feature type="compositionally biased region" description="Basic residues" evidence="1">
    <location>
        <begin position="19"/>
        <end position="33"/>
    </location>
</feature>
<evidence type="ECO:0000256" key="1">
    <source>
        <dbReference type="SAM" id="MobiDB-lite"/>
    </source>
</evidence>
<feature type="compositionally biased region" description="Basic and acidic residues" evidence="1">
    <location>
        <begin position="1"/>
        <end position="18"/>
    </location>
</feature>
<organism evidence="3">
    <name type="scientific">Fagus sylvatica</name>
    <name type="common">Beechnut</name>
    <dbReference type="NCBI Taxonomy" id="28930"/>
    <lineage>
        <taxon>Eukaryota</taxon>
        <taxon>Viridiplantae</taxon>
        <taxon>Streptophyta</taxon>
        <taxon>Embryophyta</taxon>
        <taxon>Tracheophyta</taxon>
        <taxon>Spermatophyta</taxon>
        <taxon>Magnoliopsida</taxon>
        <taxon>eudicotyledons</taxon>
        <taxon>Gunneridae</taxon>
        <taxon>Pentapetalae</taxon>
        <taxon>rosids</taxon>
        <taxon>fabids</taxon>
        <taxon>Fagales</taxon>
        <taxon>Fagaceae</taxon>
        <taxon>Fagus</taxon>
    </lineage>
</organism>
<dbReference type="AlphaFoldDB" id="A0A2N9HMN7"/>
<feature type="compositionally biased region" description="Basic and acidic residues" evidence="1">
    <location>
        <begin position="106"/>
        <end position="116"/>
    </location>
</feature>
<gene>
    <name evidence="3" type="ORF">FSB_LOCUS43308</name>
</gene>
<feature type="compositionally biased region" description="Basic and acidic residues" evidence="1">
    <location>
        <begin position="66"/>
        <end position="96"/>
    </location>
</feature>